<reference evidence="8" key="1">
    <citation type="journal article" date="2022" name="Cell">
        <title>Repeat-based holocentromeres influence genome architecture and karyotype evolution.</title>
        <authorList>
            <person name="Hofstatter P.G."/>
            <person name="Thangavel G."/>
            <person name="Lux T."/>
            <person name="Neumann P."/>
            <person name="Vondrak T."/>
            <person name="Novak P."/>
            <person name="Zhang M."/>
            <person name="Costa L."/>
            <person name="Castellani M."/>
            <person name="Scott A."/>
            <person name="Toegelov H."/>
            <person name="Fuchs J."/>
            <person name="Mata-Sucre Y."/>
            <person name="Dias Y."/>
            <person name="Vanzela A.L.L."/>
            <person name="Huettel B."/>
            <person name="Almeida C.C.S."/>
            <person name="Simkova H."/>
            <person name="Souza G."/>
            <person name="Pedrosa-Harand A."/>
            <person name="Macas J."/>
            <person name="Mayer K.F.X."/>
            <person name="Houben A."/>
            <person name="Marques A."/>
        </authorList>
    </citation>
    <scope>NUCLEOTIDE SEQUENCE</scope>
    <source>
        <strain evidence="8">RhyBre1mFocal</strain>
    </source>
</reference>
<dbReference type="SUPFAM" id="SSF47459">
    <property type="entry name" value="HLH, helix-loop-helix DNA-binding domain"/>
    <property type="match status" value="1"/>
</dbReference>
<dbReference type="SMART" id="SM00353">
    <property type="entry name" value="HLH"/>
    <property type="match status" value="1"/>
</dbReference>
<dbReference type="EMBL" id="JAMQYH010000004">
    <property type="protein sequence ID" value="KAJ1690021.1"/>
    <property type="molecule type" value="Genomic_DNA"/>
</dbReference>
<dbReference type="InterPro" id="IPR047265">
    <property type="entry name" value="PIF1-like_bHLH"/>
</dbReference>
<evidence type="ECO:0000313" key="8">
    <source>
        <dbReference type="EMBL" id="KAJ1690021.1"/>
    </source>
</evidence>
<evidence type="ECO:0000256" key="1">
    <source>
        <dbReference type="ARBA" id="ARBA00004123"/>
    </source>
</evidence>
<accession>A0A9Q0C9X5</accession>
<evidence type="ECO:0000256" key="4">
    <source>
        <dbReference type="ARBA" id="ARBA00023163"/>
    </source>
</evidence>
<name>A0A9Q0C9X5_9POAL</name>
<evidence type="ECO:0000259" key="7">
    <source>
        <dbReference type="PROSITE" id="PS50888"/>
    </source>
</evidence>
<feature type="region of interest" description="Disordered" evidence="6">
    <location>
        <begin position="41"/>
        <end position="80"/>
    </location>
</feature>
<comment type="similarity">
    <text evidence="2">Belongs to the bHLH protein family.</text>
</comment>
<evidence type="ECO:0000256" key="6">
    <source>
        <dbReference type="SAM" id="MobiDB-lite"/>
    </source>
</evidence>
<evidence type="ECO:0000313" key="9">
    <source>
        <dbReference type="Proteomes" id="UP001151287"/>
    </source>
</evidence>
<dbReference type="Pfam" id="PF00010">
    <property type="entry name" value="HLH"/>
    <property type="match status" value="1"/>
</dbReference>
<feature type="compositionally biased region" description="Basic and acidic residues" evidence="6">
    <location>
        <begin position="244"/>
        <end position="259"/>
    </location>
</feature>
<dbReference type="CDD" id="cd11445">
    <property type="entry name" value="bHLH_AtPIF_like"/>
    <property type="match status" value="1"/>
</dbReference>
<feature type="region of interest" description="Disordered" evidence="6">
    <location>
        <begin position="407"/>
        <end position="433"/>
    </location>
</feature>
<dbReference type="PANTHER" id="PTHR46807:SF7">
    <property type="entry name" value="BHLH DOMAIN-CONTAINING PROTEIN"/>
    <property type="match status" value="1"/>
</dbReference>
<keyword evidence="3" id="KW-0805">Transcription regulation</keyword>
<evidence type="ECO:0000256" key="2">
    <source>
        <dbReference type="ARBA" id="ARBA00005510"/>
    </source>
</evidence>
<protein>
    <recommendedName>
        <fullName evidence="7">BHLH domain-containing protein</fullName>
    </recommendedName>
</protein>
<feature type="region of interest" description="Disordered" evidence="6">
    <location>
        <begin position="1"/>
        <end position="22"/>
    </location>
</feature>
<feature type="region of interest" description="Disordered" evidence="6">
    <location>
        <begin position="190"/>
        <end position="259"/>
    </location>
</feature>
<feature type="compositionally biased region" description="Polar residues" evidence="6">
    <location>
        <begin position="9"/>
        <end position="19"/>
    </location>
</feature>
<dbReference type="Gene3D" id="4.10.280.10">
    <property type="entry name" value="Helix-loop-helix DNA-binding domain"/>
    <property type="match status" value="1"/>
</dbReference>
<dbReference type="InterPro" id="IPR011598">
    <property type="entry name" value="bHLH_dom"/>
</dbReference>
<dbReference type="OrthoDB" id="690068at2759"/>
<keyword evidence="9" id="KW-1185">Reference proteome</keyword>
<keyword evidence="4" id="KW-0804">Transcription</keyword>
<dbReference type="Proteomes" id="UP001151287">
    <property type="component" value="Unassembled WGS sequence"/>
</dbReference>
<evidence type="ECO:0000256" key="3">
    <source>
        <dbReference type="ARBA" id="ARBA00023015"/>
    </source>
</evidence>
<sequence>MNHFVPNWDTGTTTSNQKKPISGDNELLELLWQNGHVVMQSQTNRKPHVPSSEETRQIANKSEVAQKSTDSIDQDDETASWFPYPIDDSLEKDFFSEFFPELPTNLSTCTADKLNKDLLMPPPKSSYDGITRMPKQQRMERMEGGDSSNVTIGSSICGSNVAVKEDMAGEKLHSSGHDATASCNSSWCSYGRTGQESTGTQSNKRKERDLEESASLHSEAQDMDNESNGASKPGQRPATTRRSRAAEVHNLSERRRRDRINEKMKALQELIPHCNKTDKASMLDEAIEYLKSLQLQVQMMWMGGGMGPMMYPTMHHYMSRMGLGMASTLPHVPPVHGPLQMPRLPFMNQSIASVSPAANQTPLYGPTLAAPGFANQMPSLLGLNPMQLPHSQGMSFYPYGAQMMHPSQTTVQHSDTVAPSSSTIPSESQQINK</sequence>
<comment type="subcellular location">
    <subcellularLocation>
        <location evidence="1">Nucleus</location>
    </subcellularLocation>
</comment>
<feature type="compositionally biased region" description="Polar residues" evidence="6">
    <location>
        <begin position="190"/>
        <end position="202"/>
    </location>
</feature>
<dbReference type="GO" id="GO:0046983">
    <property type="term" value="F:protein dimerization activity"/>
    <property type="evidence" value="ECO:0007669"/>
    <property type="project" value="InterPro"/>
</dbReference>
<keyword evidence="5" id="KW-0539">Nucleus</keyword>
<dbReference type="PROSITE" id="PS50888">
    <property type="entry name" value="BHLH"/>
    <property type="match status" value="1"/>
</dbReference>
<dbReference type="InterPro" id="IPR044273">
    <property type="entry name" value="PIF3-like"/>
</dbReference>
<organism evidence="8 9">
    <name type="scientific">Rhynchospora breviuscula</name>
    <dbReference type="NCBI Taxonomy" id="2022672"/>
    <lineage>
        <taxon>Eukaryota</taxon>
        <taxon>Viridiplantae</taxon>
        <taxon>Streptophyta</taxon>
        <taxon>Embryophyta</taxon>
        <taxon>Tracheophyta</taxon>
        <taxon>Spermatophyta</taxon>
        <taxon>Magnoliopsida</taxon>
        <taxon>Liliopsida</taxon>
        <taxon>Poales</taxon>
        <taxon>Cyperaceae</taxon>
        <taxon>Cyperoideae</taxon>
        <taxon>Rhynchosporeae</taxon>
        <taxon>Rhynchospora</taxon>
    </lineage>
</organism>
<feature type="compositionally biased region" description="Polar residues" evidence="6">
    <location>
        <begin position="57"/>
        <end position="71"/>
    </location>
</feature>
<feature type="domain" description="BHLH" evidence="7">
    <location>
        <begin position="244"/>
        <end position="293"/>
    </location>
</feature>
<evidence type="ECO:0000256" key="5">
    <source>
        <dbReference type="ARBA" id="ARBA00023242"/>
    </source>
</evidence>
<gene>
    <name evidence="8" type="ORF">LUZ63_014176</name>
</gene>
<dbReference type="AlphaFoldDB" id="A0A9Q0C9X5"/>
<dbReference type="GO" id="GO:0005634">
    <property type="term" value="C:nucleus"/>
    <property type="evidence" value="ECO:0007669"/>
    <property type="project" value="UniProtKB-SubCell"/>
</dbReference>
<comment type="caution">
    <text evidence="8">The sequence shown here is derived from an EMBL/GenBank/DDBJ whole genome shotgun (WGS) entry which is preliminary data.</text>
</comment>
<dbReference type="FunFam" id="4.10.280.10:FF:000004">
    <property type="entry name" value="Basic helix-loop-helix transcription factor"/>
    <property type="match status" value="1"/>
</dbReference>
<dbReference type="GO" id="GO:0003700">
    <property type="term" value="F:DNA-binding transcription factor activity"/>
    <property type="evidence" value="ECO:0007669"/>
    <property type="project" value="InterPro"/>
</dbReference>
<dbReference type="InterPro" id="IPR036638">
    <property type="entry name" value="HLH_DNA-bd_sf"/>
</dbReference>
<proteinExistence type="inferred from homology"/>
<dbReference type="PANTHER" id="PTHR46807">
    <property type="entry name" value="TRANSCRIPTION FACTOR PIF3"/>
    <property type="match status" value="1"/>
</dbReference>